<keyword evidence="2" id="KW-1185">Reference proteome</keyword>
<sequence>IGIIVVYIHNCSADDGLVVPPTNSVLRYFKVTNITDIVATAKGCVRMSDKDIPELDEGIFLIKNLMHVSPRVLTRSNYVFYGLVYYCLPTRWLKHFYSNMVGTILTTHIEANTITRISSYQSLDDMNLEKSNEKRIFIKMTYYLDVVPLDKSVV</sequence>
<reference evidence="1 2" key="1">
    <citation type="journal article" date="2014" name="Genome Biol. Evol.">
        <title>The secreted proteins of Achlya hypogyna and Thraustotheca clavata identify the ancestral oomycete secretome and reveal gene acquisitions by horizontal gene transfer.</title>
        <authorList>
            <person name="Misner I."/>
            <person name="Blouin N."/>
            <person name="Leonard G."/>
            <person name="Richards T.A."/>
            <person name="Lane C.E."/>
        </authorList>
    </citation>
    <scope>NUCLEOTIDE SEQUENCE [LARGE SCALE GENOMIC DNA]</scope>
    <source>
        <strain evidence="1 2">ATCC 34112</strain>
    </source>
</reference>
<organism evidence="1 2">
    <name type="scientific">Thraustotheca clavata</name>
    <dbReference type="NCBI Taxonomy" id="74557"/>
    <lineage>
        <taxon>Eukaryota</taxon>
        <taxon>Sar</taxon>
        <taxon>Stramenopiles</taxon>
        <taxon>Oomycota</taxon>
        <taxon>Saprolegniomycetes</taxon>
        <taxon>Saprolegniales</taxon>
        <taxon>Achlyaceae</taxon>
        <taxon>Thraustotheca</taxon>
    </lineage>
</organism>
<evidence type="ECO:0000313" key="1">
    <source>
        <dbReference type="EMBL" id="OQS03665.1"/>
    </source>
</evidence>
<feature type="non-terminal residue" evidence="1">
    <location>
        <position position="154"/>
    </location>
</feature>
<accession>A0A1W0A065</accession>
<evidence type="ECO:0000313" key="2">
    <source>
        <dbReference type="Proteomes" id="UP000243217"/>
    </source>
</evidence>
<gene>
    <name evidence="1" type="ORF">THRCLA_04015</name>
</gene>
<dbReference type="Proteomes" id="UP000243217">
    <property type="component" value="Unassembled WGS sequence"/>
</dbReference>
<proteinExistence type="predicted"/>
<dbReference type="EMBL" id="JNBS01000813">
    <property type="protein sequence ID" value="OQS03665.1"/>
    <property type="molecule type" value="Genomic_DNA"/>
</dbReference>
<comment type="caution">
    <text evidence="1">The sequence shown here is derived from an EMBL/GenBank/DDBJ whole genome shotgun (WGS) entry which is preliminary data.</text>
</comment>
<feature type="non-terminal residue" evidence="1">
    <location>
        <position position="1"/>
    </location>
</feature>
<name>A0A1W0A065_9STRA</name>
<protein>
    <submittedName>
        <fullName evidence="1">Uncharacterized protein</fullName>
    </submittedName>
</protein>
<dbReference type="AlphaFoldDB" id="A0A1W0A065"/>